<dbReference type="SUPFAM" id="SSF53927">
    <property type="entry name" value="Cytidine deaminase-like"/>
    <property type="match status" value="1"/>
</dbReference>
<evidence type="ECO:0000256" key="6">
    <source>
        <dbReference type="ARBA" id="ARBA00022723"/>
    </source>
</evidence>
<evidence type="ECO:0000256" key="10">
    <source>
        <dbReference type="ARBA" id="ARBA00049252"/>
    </source>
</evidence>
<dbReference type="InterPro" id="IPR016193">
    <property type="entry name" value="Cytidine_deaminase-like"/>
</dbReference>
<dbReference type="PANTHER" id="PTHR11644">
    <property type="entry name" value="CYTIDINE DEAMINASE"/>
    <property type="match status" value="1"/>
</dbReference>
<dbReference type="Proteomes" id="UP000822142">
    <property type="component" value="Unassembled WGS sequence"/>
</dbReference>
<evidence type="ECO:0000256" key="1">
    <source>
        <dbReference type="ARBA" id="ARBA00001947"/>
    </source>
</evidence>
<comment type="cofactor">
    <cofactor evidence="1 12">
        <name>Zn(2+)</name>
        <dbReference type="ChEBI" id="CHEBI:29105"/>
    </cofactor>
</comment>
<evidence type="ECO:0000256" key="11">
    <source>
        <dbReference type="ARBA" id="ARBA00049558"/>
    </source>
</evidence>
<dbReference type="InterPro" id="IPR006262">
    <property type="entry name" value="Cyt_deam_tetra"/>
</dbReference>
<comment type="catalytic activity">
    <reaction evidence="10 12">
        <text>2'-deoxycytidine + H2O + H(+) = 2'-deoxyuridine + NH4(+)</text>
        <dbReference type="Rhea" id="RHEA:13433"/>
        <dbReference type="ChEBI" id="CHEBI:15377"/>
        <dbReference type="ChEBI" id="CHEBI:15378"/>
        <dbReference type="ChEBI" id="CHEBI:15698"/>
        <dbReference type="ChEBI" id="CHEBI:16450"/>
        <dbReference type="ChEBI" id="CHEBI:28938"/>
        <dbReference type="EC" id="3.5.4.5"/>
    </reaction>
</comment>
<comment type="function">
    <text evidence="2 12">This enzyme scavenges exogenous and endogenous cytidine and 2'-deoxycytidine for UMP synthesis.</text>
</comment>
<comment type="caution">
    <text evidence="14">The sequence shown here is derived from an EMBL/GenBank/DDBJ whole genome shotgun (WGS) entry which is preliminary data.</text>
</comment>
<keyword evidence="6 12" id="KW-0479">Metal-binding</keyword>
<accession>A0ABX2I518</accession>
<dbReference type="PANTHER" id="PTHR11644:SF2">
    <property type="entry name" value="CYTIDINE DEAMINASE"/>
    <property type="match status" value="1"/>
</dbReference>
<dbReference type="Pfam" id="PF00383">
    <property type="entry name" value="dCMP_cyt_deam_1"/>
    <property type="match status" value="1"/>
</dbReference>
<evidence type="ECO:0000256" key="8">
    <source>
        <dbReference type="ARBA" id="ARBA00022833"/>
    </source>
</evidence>
<comment type="similarity">
    <text evidence="3 12">Belongs to the cytidine and deoxycytidylate deaminase family.</text>
</comment>
<evidence type="ECO:0000313" key="15">
    <source>
        <dbReference type="Proteomes" id="UP000822142"/>
    </source>
</evidence>
<reference evidence="14 15" key="1">
    <citation type="journal article" date="2020" name="Cell Host Microbe">
        <title>Functional and Genomic Variation between Human-Derived Isolates of Lachnospiraceae Reveals Inter- and Intra-Species Diversity.</title>
        <authorList>
            <person name="Sorbara M.T."/>
            <person name="Littmann E.R."/>
            <person name="Fontana E."/>
            <person name="Moody T.U."/>
            <person name="Kohout C.E."/>
            <person name="Gjonbalaj M."/>
            <person name="Eaton V."/>
            <person name="Seok R."/>
            <person name="Leiner I.M."/>
            <person name="Pamer E.G."/>
        </authorList>
    </citation>
    <scope>NUCLEOTIDE SEQUENCE [LARGE SCALE GENOMIC DNA]</scope>
    <source>
        <strain evidence="14 15">MSK.15.26</strain>
    </source>
</reference>
<organism evidence="14 15">
    <name type="scientific">Blautia hansenii</name>
    <name type="common">Ruminococcus hansenii</name>
    <dbReference type="NCBI Taxonomy" id="1322"/>
    <lineage>
        <taxon>Bacteria</taxon>
        <taxon>Bacillati</taxon>
        <taxon>Bacillota</taxon>
        <taxon>Clostridia</taxon>
        <taxon>Lachnospirales</taxon>
        <taxon>Lachnospiraceae</taxon>
        <taxon>Blautia</taxon>
    </lineage>
</organism>
<evidence type="ECO:0000256" key="4">
    <source>
        <dbReference type="ARBA" id="ARBA00012783"/>
    </source>
</evidence>
<evidence type="ECO:0000313" key="14">
    <source>
        <dbReference type="EMBL" id="NSJ84654.1"/>
    </source>
</evidence>
<dbReference type="PROSITE" id="PS51747">
    <property type="entry name" value="CYT_DCMP_DEAMINASES_2"/>
    <property type="match status" value="1"/>
</dbReference>
<dbReference type="GO" id="GO:0004126">
    <property type="term" value="F:cytidine deaminase activity"/>
    <property type="evidence" value="ECO:0007669"/>
    <property type="project" value="UniProtKB-EC"/>
</dbReference>
<gene>
    <name evidence="14" type="ORF">G5A70_00305</name>
</gene>
<dbReference type="EC" id="3.5.4.5" evidence="4 12"/>
<dbReference type="RefSeq" id="WP_173747136.1">
    <property type="nucleotide sequence ID" value="NZ_JAAITA010000001.1"/>
</dbReference>
<feature type="domain" description="CMP/dCMP-type deaminase" evidence="13">
    <location>
        <begin position="4"/>
        <end position="137"/>
    </location>
</feature>
<dbReference type="NCBIfam" id="TIGR01354">
    <property type="entry name" value="cyt_deam_tetra"/>
    <property type="match status" value="1"/>
</dbReference>
<dbReference type="InterPro" id="IPR050202">
    <property type="entry name" value="Cyt/Deoxycyt_deaminase"/>
</dbReference>
<dbReference type="EMBL" id="JAAITA010000001">
    <property type="protein sequence ID" value="NSJ84654.1"/>
    <property type="molecule type" value="Genomic_DNA"/>
</dbReference>
<evidence type="ECO:0000256" key="5">
    <source>
        <dbReference type="ARBA" id="ARBA00018266"/>
    </source>
</evidence>
<dbReference type="Gene3D" id="3.40.140.10">
    <property type="entry name" value="Cytidine Deaminase, domain 2"/>
    <property type="match status" value="1"/>
</dbReference>
<dbReference type="NCBIfam" id="NF004064">
    <property type="entry name" value="PRK05578.1"/>
    <property type="match status" value="1"/>
</dbReference>
<evidence type="ECO:0000256" key="3">
    <source>
        <dbReference type="ARBA" id="ARBA00006576"/>
    </source>
</evidence>
<protein>
    <recommendedName>
        <fullName evidence="5 12">Cytidine deaminase</fullName>
        <ecNumber evidence="4 12">3.5.4.5</ecNumber>
    </recommendedName>
    <alternativeName>
        <fullName evidence="9 12">Cytidine aminohydrolase</fullName>
    </alternativeName>
</protein>
<evidence type="ECO:0000256" key="12">
    <source>
        <dbReference type="RuleBase" id="RU364006"/>
    </source>
</evidence>
<comment type="catalytic activity">
    <reaction evidence="11 12">
        <text>cytidine + H2O + H(+) = uridine + NH4(+)</text>
        <dbReference type="Rhea" id="RHEA:16069"/>
        <dbReference type="ChEBI" id="CHEBI:15377"/>
        <dbReference type="ChEBI" id="CHEBI:15378"/>
        <dbReference type="ChEBI" id="CHEBI:16704"/>
        <dbReference type="ChEBI" id="CHEBI:17562"/>
        <dbReference type="ChEBI" id="CHEBI:28938"/>
        <dbReference type="EC" id="3.5.4.5"/>
    </reaction>
</comment>
<keyword evidence="8 12" id="KW-0862">Zinc</keyword>
<proteinExistence type="inferred from homology"/>
<dbReference type="CDD" id="cd01283">
    <property type="entry name" value="cytidine_deaminase"/>
    <property type="match status" value="1"/>
</dbReference>
<evidence type="ECO:0000259" key="13">
    <source>
        <dbReference type="PROSITE" id="PS51747"/>
    </source>
</evidence>
<dbReference type="InterPro" id="IPR002125">
    <property type="entry name" value="CMP_dCMP_dom"/>
</dbReference>
<keyword evidence="7 12" id="KW-0378">Hydrolase</keyword>
<evidence type="ECO:0000256" key="7">
    <source>
        <dbReference type="ARBA" id="ARBA00022801"/>
    </source>
</evidence>
<evidence type="ECO:0000256" key="2">
    <source>
        <dbReference type="ARBA" id="ARBA00003949"/>
    </source>
</evidence>
<name>A0ABX2I518_BLAHA</name>
<sequence length="151" mass="16830">MTEQEKRTLVNRALEARTFAYAPYSHFQVGAALLTKEGQIFTGCNIENAAYSPTNCAERTAVFKAVSEGVRAFAAIAIVGGMEGREPTDLTAPCGVCRQVFMEFCEPKEFRILLGKGDKTWEEYTLEELLPLGFSGKNLEMPEEERDRNHA</sequence>
<evidence type="ECO:0000256" key="9">
    <source>
        <dbReference type="ARBA" id="ARBA00032005"/>
    </source>
</evidence>
<keyword evidence="15" id="KW-1185">Reference proteome</keyword>